<dbReference type="AlphaFoldDB" id="A0A7J0EXY7"/>
<accession>A0A7J0EXY7</accession>
<evidence type="ECO:0000313" key="1">
    <source>
        <dbReference type="EMBL" id="GFY90809.1"/>
    </source>
</evidence>
<sequence>MKLATKSLLRLPNETMVLEDNFLNHDLAGPFKVAEKALHITLSEYPWSDIKFLYESRWSMGSVFPLYTPSWDGSLNLDDTLTFITLSANKGSIFLIKSSTVIGAFAPVLMASIRASRSLYFWVVNLSQCLGAQLSWRGDLPLLLVSSPSVSRVRLEDRDSERIGLLSHLECKLYDRTRRLLVECSRPVLWRL</sequence>
<name>A0A7J0EXY7_9ERIC</name>
<comment type="caution">
    <text evidence="1">The sequence shown here is derived from an EMBL/GenBank/DDBJ whole genome shotgun (WGS) entry which is preliminary data.</text>
</comment>
<protein>
    <submittedName>
        <fullName evidence="1">Uncharacterized protein</fullName>
    </submittedName>
</protein>
<dbReference type="Proteomes" id="UP000585474">
    <property type="component" value="Unassembled WGS sequence"/>
</dbReference>
<proteinExistence type="predicted"/>
<organism evidence="1 2">
    <name type="scientific">Actinidia rufa</name>
    <dbReference type="NCBI Taxonomy" id="165716"/>
    <lineage>
        <taxon>Eukaryota</taxon>
        <taxon>Viridiplantae</taxon>
        <taxon>Streptophyta</taxon>
        <taxon>Embryophyta</taxon>
        <taxon>Tracheophyta</taxon>
        <taxon>Spermatophyta</taxon>
        <taxon>Magnoliopsida</taxon>
        <taxon>eudicotyledons</taxon>
        <taxon>Gunneridae</taxon>
        <taxon>Pentapetalae</taxon>
        <taxon>asterids</taxon>
        <taxon>Ericales</taxon>
        <taxon>Actinidiaceae</taxon>
        <taxon>Actinidia</taxon>
    </lineage>
</organism>
<dbReference type="EMBL" id="BJWL01000007">
    <property type="protein sequence ID" value="GFY90809.1"/>
    <property type="molecule type" value="Genomic_DNA"/>
</dbReference>
<evidence type="ECO:0000313" key="2">
    <source>
        <dbReference type="Proteomes" id="UP000585474"/>
    </source>
</evidence>
<reference evidence="1 2" key="1">
    <citation type="submission" date="2019-07" db="EMBL/GenBank/DDBJ databases">
        <title>De Novo Assembly of kiwifruit Actinidia rufa.</title>
        <authorList>
            <person name="Sugita-Konishi S."/>
            <person name="Sato K."/>
            <person name="Mori E."/>
            <person name="Abe Y."/>
            <person name="Kisaki G."/>
            <person name="Hamano K."/>
            <person name="Suezawa K."/>
            <person name="Otani M."/>
            <person name="Fukuda T."/>
            <person name="Manabe T."/>
            <person name="Gomi K."/>
            <person name="Tabuchi M."/>
            <person name="Akimitsu K."/>
            <person name="Kataoka I."/>
        </authorList>
    </citation>
    <scope>NUCLEOTIDE SEQUENCE [LARGE SCALE GENOMIC DNA]</scope>
    <source>
        <strain evidence="2">cv. Fuchu</strain>
    </source>
</reference>
<gene>
    <name evidence="1" type="ORF">Acr_07g0010060</name>
</gene>
<keyword evidence="2" id="KW-1185">Reference proteome</keyword>